<keyword evidence="8" id="KW-1185">Reference proteome</keyword>
<keyword evidence="4" id="KW-0732">Signal</keyword>
<dbReference type="RefSeq" id="WP_289830342.1">
    <property type="nucleotide sequence ID" value="NZ_JAUEDK010000021.1"/>
</dbReference>
<accession>A0ABT7XPI1</accession>
<dbReference type="InterPro" id="IPR001431">
    <property type="entry name" value="Pept_M16_Zn_BS"/>
</dbReference>
<comment type="similarity">
    <text evidence="2 3">Belongs to the peptidase M16 family.</text>
</comment>
<reference evidence="7" key="1">
    <citation type="submission" date="2023-06" db="EMBL/GenBank/DDBJ databases">
        <authorList>
            <person name="Zhang S."/>
        </authorList>
    </citation>
    <scope>NUCLEOTIDE SEQUENCE</scope>
    <source>
        <strain evidence="7">SG2303</strain>
    </source>
</reference>
<dbReference type="Proteomes" id="UP001168540">
    <property type="component" value="Unassembled WGS sequence"/>
</dbReference>
<evidence type="ECO:0000256" key="4">
    <source>
        <dbReference type="SAM" id="SignalP"/>
    </source>
</evidence>
<dbReference type="EMBL" id="JAUEDK010000021">
    <property type="protein sequence ID" value="MDN0075702.1"/>
    <property type="molecule type" value="Genomic_DNA"/>
</dbReference>
<evidence type="ECO:0000256" key="3">
    <source>
        <dbReference type="RuleBase" id="RU004447"/>
    </source>
</evidence>
<organism evidence="7 8">
    <name type="scientific">Crenobacter oryzisoli</name>
    <dbReference type="NCBI Taxonomy" id="3056844"/>
    <lineage>
        <taxon>Bacteria</taxon>
        <taxon>Pseudomonadati</taxon>
        <taxon>Pseudomonadota</taxon>
        <taxon>Betaproteobacteria</taxon>
        <taxon>Neisseriales</taxon>
        <taxon>Neisseriaceae</taxon>
        <taxon>Crenobacter</taxon>
    </lineage>
</organism>
<evidence type="ECO:0000259" key="6">
    <source>
        <dbReference type="Pfam" id="PF05193"/>
    </source>
</evidence>
<proteinExistence type="inferred from homology"/>
<comment type="caution">
    <text evidence="7">The sequence shown here is derived from an EMBL/GenBank/DDBJ whole genome shotgun (WGS) entry which is preliminary data.</text>
</comment>
<sequence>MPRSSLMQRLTAVAVLALVPLQTMADEPVEATLDNGLKVVVKRDARAPVAVSQLWYRVGSIDEVNGRTGLSHLLEHMMFKGTPTVPAGEFSRRIAAAGGQDNAFTSRAYTVYYQLLAAASLPLALQLEADRMRHLDFKDDAFKSELEVVREERRWRVDDQPSAVLYESLYASAFVVSPSRTPVIGWMDDIRHMQPGDLRQWYRQWYVPNNTTLVVVGDVDPQTVIAEAKQRFGGYVAQVLPERRPQLEPTQLGIRRITVKVPSELPYLLMGWKVPRLQKIDDRPPYSLYILSALLAGQDAARLPRNLVRKARIVTSIRTDYELFGRDDGLFTIMAMPATGHGVAEVEQGIRRELTRIARDGVGEAELERVRHQIEASRIYQRDSMQQQAMQIGRLESQGFSWRDENAMSERLLRVGSDDVSAAAQSLIDDNLTVVALQPLQAKGKPPAQAELLQGGNHVR</sequence>
<feature type="chain" id="PRO_5045094259" evidence="4">
    <location>
        <begin position="26"/>
        <end position="460"/>
    </location>
</feature>
<dbReference type="Pfam" id="PF00675">
    <property type="entry name" value="Peptidase_M16"/>
    <property type="match status" value="1"/>
</dbReference>
<feature type="signal peptide" evidence="4">
    <location>
        <begin position="1"/>
        <end position="25"/>
    </location>
</feature>
<dbReference type="InterPro" id="IPR007863">
    <property type="entry name" value="Peptidase_M16_C"/>
</dbReference>
<protein>
    <submittedName>
        <fullName evidence="7">Pitrilysin family protein</fullName>
    </submittedName>
</protein>
<feature type="domain" description="Peptidase M16 C-terminal" evidence="6">
    <location>
        <begin position="194"/>
        <end position="373"/>
    </location>
</feature>
<dbReference type="InterPro" id="IPR050361">
    <property type="entry name" value="MPP/UQCRC_Complex"/>
</dbReference>
<evidence type="ECO:0000256" key="2">
    <source>
        <dbReference type="ARBA" id="ARBA00007261"/>
    </source>
</evidence>
<dbReference type="InterPro" id="IPR011765">
    <property type="entry name" value="Pept_M16_N"/>
</dbReference>
<dbReference type="PROSITE" id="PS00143">
    <property type="entry name" value="INSULINASE"/>
    <property type="match status" value="1"/>
</dbReference>
<dbReference type="InterPro" id="IPR011249">
    <property type="entry name" value="Metalloenz_LuxS/M16"/>
</dbReference>
<evidence type="ECO:0000313" key="8">
    <source>
        <dbReference type="Proteomes" id="UP001168540"/>
    </source>
</evidence>
<feature type="domain" description="Peptidase M16 N-terminal" evidence="5">
    <location>
        <begin position="38"/>
        <end position="180"/>
    </location>
</feature>
<gene>
    <name evidence="7" type="ORF">QU481_12470</name>
</gene>
<evidence type="ECO:0000256" key="1">
    <source>
        <dbReference type="ARBA" id="ARBA00001947"/>
    </source>
</evidence>
<dbReference type="Gene3D" id="3.30.830.10">
    <property type="entry name" value="Metalloenzyme, LuxS/M16 peptidase-like"/>
    <property type="match status" value="2"/>
</dbReference>
<dbReference type="PANTHER" id="PTHR11851:SF49">
    <property type="entry name" value="MITOCHONDRIAL-PROCESSING PEPTIDASE SUBUNIT ALPHA"/>
    <property type="match status" value="1"/>
</dbReference>
<comment type="cofactor">
    <cofactor evidence="1">
        <name>Zn(2+)</name>
        <dbReference type="ChEBI" id="CHEBI:29105"/>
    </cofactor>
</comment>
<evidence type="ECO:0000313" key="7">
    <source>
        <dbReference type="EMBL" id="MDN0075702.1"/>
    </source>
</evidence>
<dbReference type="Pfam" id="PF05193">
    <property type="entry name" value="Peptidase_M16_C"/>
    <property type="match status" value="1"/>
</dbReference>
<evidence type="ECO:0000259" key="5">
    <source>
        <dbReference type="Pfam" id="PF00675"/>
    </source>
</evidence>
<name>A0ABT7XPI1_9NEIS</name>
<dbReference type="SUPFAM" id="SSF63411">
    <property type="entry name" value="LuxS/MPP-like metallohydrolase"/>
    <property type="match status" value="2"/>
</dbReference>
<dbReference type="PANTHER" id="PTHR11851">
    <property type="entry name" value="METALLOPROTEASE"/>
    <property type="match status" value="1"/>
</dbReference>